<gene>
    <name evidence="2" type="ORF">H9635_14375</name>
</gene>
<proteinExistence type="predicted"/>
<evidence type="ECO:0000313" key="3">
    <source>
        <dbReference type="Proteomes" id="UP000619101"/>
    </source>
</evidence>
<protein>
    <submittedName>
        <fullName evidence="2">Carboxypeptidase</fullName>
    </submittedName>
</protein>
<dbReference type="GO" id="GO:0004180">
    <property type="term" value="F:carboxypeptidase activity"/>
    <property type="evidence" value="ECO:0007669"/>
    <property type="project" value="UniProtKB-KW"/>
</dbReference>
<dbReference type="RefSeq" id="WP_191701008.1">
    <property type="nucleotide sequence ID" value="NZ_JACSPZ010000007.1"/>
</dbReference>
<keyword evidence="1" id="KW-0472">Membrane</keyword>
<comment type="caution">
    <text evidence="2">The sequence shown here is derived from an EMBL/GenBank/DDBJ whole genome shotgun (WGS) entry which is preliminary data.</text>
</comment>
<sequence>MKNIIFVIITFIVSYWGISSLGGFIFPSNDENSATSASSLQAAVTFGGVNYLNVFIYIILAMILTTIIFFSVKSRRSN</sequence>
<organism evidence="2 3">
    <name type="scientific">Solibacillus faecavium</name>
    <dbReference type="NCBI Taxonomy" id="2762221"/>
    <lineage>
        <taxon>Bacteria</taxon>
        <taxon>Bacillati</taxon>
        <taxon>Bacillota</taxon>
        <taxon>Bacilli</taxon>
        <taxon>Bacillales</taxon>
        <taxon>Caryophanaceae</taxon>
        <taxon>Solibacillus</taxon>
    </lineage>
</organism>
<dbReference type="Proteomes" id="UP000619101">
    <property type="component" value="Unassembled WGS sequence"/>
</dbReference>
<keyword evidence="1" id="KW-0812">Transmembrane</keyword>
<dbReference type="EMBL" id="JACSPZ010000007">
    <property type="protein sequence ID" value="MBD8037934.1"/>
    <property type="molecule type" value="Genomic_DNA"/>
</dbReference>
<keyword evidence="1" id="KW-1133">Transmembrane helix</keyword>
<keyword evidence="2" id="KW-0121">Carboxypeptidase</keyword>
<keyword evidence="2" id="KW-0378">Hydrolase</keyword>
<feature type="transmembrane region" description="Helical" evidence="1">
    <location>
        <begin position="54"/>
        <end position="72"/>
    </location>
</feature>
<feature type="transmembrane region" description="Helical" evidence="1">
    <location>
        <begin position="5"/>
        <end position="26"/>
    </location>
</feature>
<evidence type="ECO:0000313" key="2">
    <source>
        <dbReference type="EMBL" id="MBD8037934.1"/>
    </source>
</evidence>
<evidence type="ECO:0000256" key="1">
    <source>
        <dbReference type="SAM" id="Phobius"/>
    </source>
</evidence>
<accession>A0ABR8Y156</accession>
<reference evidence="2 3" key="1">
    <citation type="submission" date="2020-08" db="EMBL/GenBank/DDBJ databases">
        <title>A Genomic Blueprint of the Chicken Gut Microbiome.</title>
        <authorList>
            <person name="Gilroy R."/>
            <person name="Ravi A."/>
            <person name="Getino M."/>
            <person name="Pursley I."/>
            <person name="Horton D.L."/>
            <person name="Alikhan N.-F."/>
            <person name="Baker D."/>
            <person name="Gharbi K."/>
            <person name="Hall N."/>
            <person name="Watson M."/>
            <person name="Adriaenssens E.M."/>
            <person name="Foster-Nyarko E."/>
            <person name="Jarju S."/>
            <person name="Secka A."/>
            <person name="Antonio M."/>
            <person name="Oren A."/>
            <person name="Chaudhuri R."/>
            <person name="La Ragione R.M."/>
            <person name="Hildebrand F."/>
            <person name="Pallen M.J."/>
        </authorList>
    </citation>
    <scope>NUCLEOTIDE SEQUENCE [LARGE SCALE GENOMIC DNA]</scope>
    <source>
        <strain evidence="2 3">A46</strain>
    </source>
</reference>
<keyword evidence="2" id="KW-0645">Protease</keyword>
<keyword evidence="3" id="KW-1185">Reference proteome</keyword>
<name>A0ABR8Y156_9BACL</name>